<protein>
    <submittedName>
        <fullName evidence="2">Uncharacterized protein</fullName>
    </submittedName>
</protein>
<dbReference type="EMBL" id="AP022595">
    <property type="protein sequence ID" value="BBY57380.1"/>
    <property type="molecule type" value="Genomic_DNA"/>
</dbReference>
<sequence length="60" mass="6550">MRGRRFQSYGGGMTAPQGLREREKADTRRALSDAALALTFGLADAQRLRAALGRWFGLPG</sequence>
<feature type="region of interest" description="Disordered" evidence="1">
    <location>
        <begin position="1"/>
        <end position="24"/>
    </location>
</feature>
<proteinExistence type="predicted"/>
<dbReference type="AlphaFoldDB" id="A0A7I7SLJ5"/>
<accession>A0A7I7SLJ5</accession>
<dbReference type="KEGG" id="msar:MSAR_05160"/>
<gene>
    <name evidence="2" type="ORF">MSAR_05160</name>
</gene>
<organism evidence="2 3">
    <name type="scientific">Mycolicibacterium sarraceniae</name>
    <dbReference type="NCBI Taxonomy" id="1534348"/>
    <lineage>
        <taxon>Bacteria</taxon>
        <taxon>Bacillati</taxon>
        <taxon>Actinomycetota</taxon>
        <taxon>Actinomycetes</taxon>
        <taxon>Mycobacteriales</taxon>
        <taxon>Mycobacteriaceae</taxon>
        <taxon>Mycolicibacterium</taxon>
    </lineage>
</organism>
<evidence type="ECO:0000313" key="2">
    <source>
        <dbReference type="EMBL" id="BBY57380.1"/>
    </source>
</evidence>
<evidence type="ECO:0000256" key="1">
    <source>
        <dbReference type="SAM" id="MobiDB-lite"/>
    </source>
</evidence>
<reference evidence="2 3" key="1">
    <citation type="journal article" date="2019" name="Emerg. Microbes Infect.">
        <title>Comprehensive subspecies identification of 175 nontuberculous mycobacteria species based on 7547 genomic profiles.</title>
        <authorList>
            <person name="Matsumoto Y."/>
            <person name="Kinjo T."/>
            <person name="Motooka D."/>
            <person name="Nabeya D."/>
            <person name="Jung N."/>
            <person name="Uechi K."/>
            <person name="Horii T."/>
            <person name="Iida T."/>
            <person name="Fujita J."/>
            <person name="Nakamura S."/>
        </authorList>
    </citation>
    <scope>NUCLEOTIDE SEQUENCE [LARGE SCALE GENOMIC DNA]</scope>
    <source>
        <strain evidence="2 3">JCM 30395</strain>
    </source>
</reference>
<evidence type="ECO:0000313" key="3">
    <source>
        <dbReference type="Proteomes" id="UP000466445"/>
    </source>
</evidence>
<keyword evidence="3" id="KW-1185">Reference proteome</keyword>
<dbReference type="Proteomes" id="UP000466445">
    <property type="component" value="Chromosome"/>
</dbReference>
<name>A0A7I7SLJ5_9MYCO</name>